<reference evidence="1" key="1">
    <citation type="submission" date="2021-04" db="EMBL/GenBank/DDBJ databases">
        <title>Genome Sequence and Comparative Genome Analysis of Pseudomonas syringae pv. syringae strains EC33 and LMG5496 isolated from Citrus plants from Tunisia and Greece.</title>
        <authorList>
            <person name="Abdellatif E."/>
            <person name="Baeyen S."/>
        </authorList>
    </citation>
    <scope>NUCLEOTIDE SEQUENCE</scope>
    <source>
        <strain evidence="1">LMG 5496</strain>
    </source>
</reference>
<accession>A0AB35JM74</accession>
<dbReference type="Pfam" id="PF05621">
    <property type="entry name" value="TniB"/>
    <property type="match status" value="1"/>
</dbReference>
<dbReference type="InterPro" id="IPR027417">
    <property type="entry name" value="P-loop_NTPase"/>
</dbReference>
<dbReference type="EMBL" id="JAGSOW010000002">
    <property type="protein sequence ID" value="MDC3735261.1"/>
    <property type="molecule type" value="Genomic_DNA"/>
</dbReference>
<evidence type="ECO:0000313" key="2">
    <source>
        <dbReference type="Proteomes" id="UP001220207"/>
    </source>
</evidence>
<dbReference type="AlphaFoldDB" id="A0AB35JM74"/>
<organism evidence="1 2">
    <name type="scientific">Pseudomonas syringae pv. syringae</name>
    <dbReference type="NCBI Taxonomy" id="321"/>
    <lineage>
        <taxon>Bacteria</taxon>
        <taxon>Pseudomonadati</taxon>
        <taxon>Pseudomonadota</taxon>
        <taxon>Gammaproteobacteria</taxon>
        <taxon>Pseudomonadales</taxon>
        <taxon>Pseudomonadaceae</taxon>
        <taxon>Pseudomonas</taxon>
        <taxon>Pseudomonas syringae</taxon>
    </lineage>
</organism>
<name>A0AB35JM74_PSESY</name>
<dbReference type="SUPFAM" id="SSF52540">
    <property type="entry name" value="P-loop containing nucleoside triphosphate hydrolases"/>
    <property type="match status" value="1"/>
</dbReference>
<protein>
    <submittedName>
        <fullName evidence="1">TniB family NTP-binding protein</fullName>
    </submittedName>
</protein>
<sequence length="282" mass="32179">MNASHVKEEKRHLLELSAAERVRILHQDIWIDYPQSKIVLKMIKNLVQSPRQLLAPCLLICGEGGVGKTSIIRQLKAQSRNWEEKIIYIALNNNPHNLHFRDLLLSAMSVPTAGRGRSKKIFPDELVQWIVFQNIRAIVIDELHDALVTLRNEQLKFLSLIKGLSGEPWQLSIIGVGTALAKNALMHDTQLARRYFIHDIPRWSESESFRQFLASLEENLPLRLPSQLYSEEVVKFLLSNSNGVMDNVVKLIRYGAINAITSGKELITVEGMRAAMRNPWNF</sequence>
<dbReference type="Proteomes" id="UP001220207">
    <property type="component" value="Unassembled WGS sequence"/>
</dbReference>
<dbReference type="Gene3D" id="3.40.50.300">
    <property type="entry name" value="P-loop containing nucleotide triphosphate hydrolases"/>
    <property type="match status" value="1"/>
</dbReference>
<dbReference type="PANTHER" id="PTHR35894">
    <property type="entry name" value="GENERAL SECRETION PATHWAY PROTEIN A-RELATED"/>
    <property type="match status" value="1"/>
</dbReference>
<proteinExistence type="predicted"/>
<dbReference type="InterPro" id="IPR052026">
    <property type="entry name" value="ExeA_AAA_ATPase_DNA-bind"/>
</dbReference>
<dbReference type="PANTHER" id="PTHR35894:SF1">
    <property type="entry name" value="PHOSPHORIBULOKINASE _ URIDINE KINASE FAMILY"/>
    <property type="match status" value="1"/>
</dbReference>
<dbReference type="RefSeq" id="WP_122678842.1">
    <property type="nucleotide sequence ID" value="NZ_JAGSOW010000002.1"/>
</dbReference>
<dbReference type="InterPro" id="IPR008868">
    <property type="entry name" value="TniB"/>
</dbReference>
<comment type="caution">
    <text evidence="1">The sequence shown here is derived from an EMBL/GenBank/DDBJ whole genome shotgun (WGS) entry which is preliminary data.</text>
</comment>
<evidence type="ECO:0000313" key="1">
    <source>
        <dbReference type="EMBL" id="MDC3735261.1"/>
    </source>
</evidence>
<gene>
    <name evidence="1" type="ORF">KDL27_05625</name>
</gene>